<organism evidence="4 5">
    <name type="scientific">Streptomyces sp. 900105755</name>
    <dbReference type="NCBI Taxonomy" id="3154389"/>
    <lineage>
        <taxon>Bacteria</taxon>
        <taxon>Bacillati</taxon>
        <taxon>Actinomycetota</taxon>
        <taxon>Actinomycetes</taxon>
        <taxon>Kitasatosporales</taxon>
        <taxon>Streptomycetaceae</taxon>
        <taxon>Streptomyces</taxon>
    </lineage>
</organism>
<name>A0ABV1TFD7_9ACTN</name>
<keyword evidence="2" id="KW-1133">Transmembrane helix</keyword>
<dbReference type="InterPro" id="IPR024370">
    <property type="entry name" value="PBP_domain"/>
</dbReference>
<dbReference type="SUPFAM" id="SSF53850">
    <property type="entry name" value="Periplasmic binding protein-like II"/>
    <property type="match status" value="1"/>
</dbReference>
<evidence type="ECO:0000256" key="1">
    <source>
        <dbReference type="ARBA" id="ARBA00022729"/>
    </source>
</evidence>
<evidence type="ECO:0000313" key="4">
    <source>
        <dbReference type="EMBL" id="MER6268394.1"/>
    </source>
</evidence>
<reference evidence="4 5" key="1">
    <citation type="submission" date="2024-06" db="EMBL/GenBank/DDBJ databases">
        <title>The Natural Products Discovery Center: Release of the First 8490 Sequenced Strains for Exploring Actinobacteria Biosynthetic Diversity.</title>
        <authorList>
            <person name="Kalkreuter E."/>
            <person name="Kautsar S.A."/>
            <person name="Yang D."/>
            <person name="Bader C.D."/>
            <person name="Teijaro C.N."/>
            <person name="Fluegel L."/>
            <person name="Davis C.M."/>
            <person name="Simpson J.R."/>
            <person name="Lauterbach L."/>
            <person name="Steele A.D."/>
            <person name="Gui C."/>
            <person name="Meng S."/>
            <person name="Li G."/>
            <person name="Viehrig K."/>
            <person name="Ye F."/>
            <person name="Su P."/>
            <person name="Kiefer A.F."/>
            <person name="Nichols A."/>
            <person name="Cepeda A.J."/>
            <person name="Yan W."/>
            <person name="Fan B."/>
            <person name="Jiang Y."/>
            <person name="Adhikari A."/>
            <person name="Zheng C.-J."/>
            <person name="Schuster L."/>
            <person name="Cowan T.M."/>
            <person name="Smanski M.J."/>
            <person name="Chevrette M.G."/>
            <person name="De Carvalho L.P.S."/>
            <person name="Shen B."/>
        </authorList>
    </citation>
    <scope>NUCLEOTIDE SEQUENCE [LARGE SCALE GENOMIC DNA]</scope>
    <source>
        <strain evidence="4 5">NPDC001694</strain>
    </source>
</reference>
<evidence type="ECO:0000256" key="2">
    <source>
        <dbReference type="SAM" id="Phobius"/>
    </source>
</evidence>
<dbReference type="EMBL" id="JBEOZM010000005">
    <property type="protein sequence ID" value="MER6268394.1"/>
    <property type="molecule type" value="Genomic_DNA"/>
</dbReference>
<accession>A0ABV1TFD7</accession>
<dbReference type="Proteomes" id="UP001490365">
    <property type="component" value="Unassembled WGS sequence"/>
</dbReference>
<dbReference type="PANTHER" id="PTHR30570:SF1">
    <property type="entry name" value="PHOSPHATE-BINDING PROTEIN PSTS"/>
    <property type="match status" value="1"/>
</dbReference>
<dbReference type="RefSeq" id="WP_351957010.1">
    <property type="nucleotide sequence ID" value="NZ_JBEOZM010000005.1"/>
</dbReference>
<keyword evidence="1" id="KW-0732">Signal</keyword>
<keyword evidence="2" id="KW-0472">Membrane</keyword>
<dbReference type="Gene3D" id="3.40.190.10">
    <property type="entry name" value="Periplasmic binding protein-like II"/>
    <property type="match status" value="2"/>
</dbReference>
<dbReference type="Pfam" id="PF12849">
    <property type="entry name" value="PBP_like_2"/>
    <property type="match status" value="1"/>
</dbReference>
<keyword evidence="5" id="KW-1185">Reference proteome</keyword>
<gene>
    <name evidence="4" type="ORF">ABT211_13980</name>
</gene>
<proteinExistence type="predicted"/>
<feature type="transmembrane region" description="Helical" evidence="2">
    <location>
        <begin position="12"/>
        <end position="33"/>
    </location>
</feature>
<dbReference type="PANTHER" id="PTHR30570">
    <property type="entry name" value="PERIPLASMIC PHOSPHATE BINDING COMPONENT OF PHOSPHATE ABC TRANSPORTER"/>
    <property type="match status" value="1"/>
</dbReference>
<evidence type="ECO:0000259" key="3">
    <source>
        <dbReference type="Pfam" id="PF12849"/>
    </source>
</evidence>
<comment type="caution">
    <text evidence="4">The sequence shown here is derived from an EMBL/GenBank/DDBJ whole genome shotgun (WGS) entry which is preliminary data.</text>
</comment>
<dbReference type="InterPro" id="IPR050811">
    <property type="entry name" value="Phosphate_ABC_transporter"/>
</dbReference>
<sequence length="542" mass="58730">MRTLGVELNFNNVVAIFSVVIPVLAFFWEFVVIRRKRLGYRLQMDTLATDTAHAPSADVLARMRDDGHELVEPSFVLVRIENAGWREIVPGDYLTPPDDKTGIRVLFRDRRVVGMAVTELSQPTLRHFFVTTRDGRTQETDGFGKDWEDGVGVIRLPKVTLNPGAHYKILAVLERRGGSEHAPFPPPEFQAAVTGGMDHSFAWVRWLARLKLAHTESHTFASRPAVGGLALLAAAVLVQASLTLFFPAKPAPLDCVGGTLYLSGSTAFAPAVTAAAKEYTKLCSAKGARIPIGDGTFVNSTDGVTRLEQAGTDAGIKGDDGLGNHIAFSDGPSQGKHPQLLLRPVVYTLFTLVVNEDAHVRTLSLQQVRDIYAGKITYWSQVGGNPGLPIHLINRNVGSGTRNALEQRVLGKKPVPSAKVADCTALDADQYGVCEVTGTGNLLQAVSRDPGGLGYSEVSSVPSGNLVKLEIDGMLPTLVGVEQGTYPYWQTEYAYTYGEPPAGSIAAAFLRYLTDQGGKDILREYGNRPCSETRYPLVCRPT</sequence>
<evidence type="ECO:0000313" key="5">
    <source>
        <dbReference type="Proteomes" id="UP001490365"/>
    </source>
</evidence>
<protein>
    <submittedName>
        <fullName evidence="4">Substrate-binding domain-containing protein</fullName>
    </submittedName>
</protein>
<keyword evidence="2" id="KW-0812">Transmembrane</keyword>
<feature type="domain" description="PBP" evidence="3">
    <location>
        <begin position="254"/>
        <end position="515"/>
    </location>
</feature>